<keyword evidence="2" id="KW-1185">Reference proteome</keyword>
<evidence type="ECO:0000313" key="1">
    <source>
        <dbReference type="EMBL" id="SDM72949.1"/>
    </source>
</evidence>
<gene>
    <name evidence="1" type="ORF">SAMN05421813_12136</name>
</gene>
<sequence length="148" mass="17005">MSFLMLGLSSCQDSVTVVDTNVELDKRNWSYTEKIRIPVKIESTDIPYNLYLNLRHTADYKYSNIFILIHIIGPDGKKSTERKEFKLALPDGEWLGSGSGNTYSYQISFKENYKFPVKGTYIFELEQNMRDNPLDHVSDAGIRVVKAL</sequence>
<keyword evidence="1" id="KW-0449">Lipoprotein</keyword>
<dbReference type="AlphaFoldDB" id="A0A1G9VL97"/>
<evidence type="ECO:0000313" key="2">
    <source>
        <dbReference type="Proteomes" id="UP000199226"/>
    </source>
</evidence>
<organism evidence="1 2">
    <name type="scientific">Daejeonella rubra</name>
    <dbReference type="NCBI Taxonomy" id="990371"/>
    <lineage>
        <taxon>Bacteria</taxon>
        <taxon>Pseudomonadati</taxon>
        <taxon>Bacteroidota</taxon>
        <taxon>Sphingobacteriia</taxon>
        <taxon>Sphingobacteriales</taxon>
        <taxon>Sphingobacteriaceae</taxon>
        <taxon>Daejeonella</taxon>
    </lineage>
</organism>
<dbReference type="Proteomes" id="UP000199226">
    <property type="component" value="Unassembled WGS sequence"/>
</dbReference>
<dbReference type="EMBL" id="FNHH01000021">
    <property type="protein sequence ID" value="SDM72949.1"/>
    <property type="molecule type" value="Genomic_DNA"/>
</dbReference>
<accession>A0A1G9VL97</accession>
<dbReference type="NCBIfam" id="TIGR03511">
    <property type="entry name" value="GldH_lipo"/>
    <property type="match status" value="1"/>
</dbReference>
<protein>
    <submittedName>
        <fullName evidence="1">Gliding motility-associated lipoprotein GldH</fullName>
    </submittedName>
</protein>
<name>A0A1G9VL97_9SPHI</name>
<reference evidence="2" key="1">
    <citation type="submission" date="2016-10" db="EMBL/GenBank/DDBJ databases">
        <authorList>
            <person name="Varghese N."/>
            <person name="Submissions S."/>
        </authorList>
    </citation>
    <scope>NUCLEOTIDE SEQUENCE [LARGE SCALE GENOMIC DNA]</scope>
    <source>
        <strain evidence="2">DSM 24536</strain>
    </source>
</reference>
<dbReference type="InterPro" id="IPR020018">
    <property type="entry name" value="Motility-assoc_lipoprot_GldH"/>
</dbReference>
<dbReference type="STRING" id="990371.SAMN05421813_12136"/>
<dbReference type="Pfam" id="PF14109">
    <property type="entry name" value="GldH_lipo"/>
    <property type="match status" value="1"/>
</dbReference>
<proteinExistence type="predicted"/>